<dbReference type="InterPro" id="IPR036397">
    <property type="entry name" value="RNaseH_sf"/>
</dbReference>
<sequence>MFGSMSNVKGMLRFCVHHQWIILMSSPWPFTVWGIDLVGCLPNGKGGVKYAIVTIGYFTKWVEAKPMNTVTSKKALNFVIKNIDAASDFCRRLSKTMGSSLIVITSLISAINMKL</sequence>
<dbReference type="EnsemblPlants" id="evm.model.ctgX1.1">
    <property type="protein sequence ID" value="cds.evm.model.ctgX1.1"/>
    <property type="gene ID" value="evm.TU.ctgX1.1"/>
</dbReference>
<evidence type="ECO:0000313" key="2">
    <source>
        <dbReference type="Proteomes" id="UP000596661"/>
    </source>
</evidence>
<protein>
    <recommendedName>
        <fullName evidence="3">Integrase catalytic domain-containing protein</fullName>
    </recommendedName>
</protein>
<evidence type="ECO:0008006" key="3">
    <source>
        <dbReference type="Google" id="ProtNLM"/>
    </source>
</evidence>
<dbReference type="SUPFAM" id="SSF53098">
    <property type="entry name" value="Ribonuclease H-like"/>
    <property type="match status" value="1"/>
</dbReference>
<dbReference type="Gene3D" id="3.30.420.10">
    <property type="entry name" value="Ribonuclease H-like superfamily/Ribonuclease H"/>
    <property type="match status" value="1"/>
</dbReference>
<proteinExistence type="predicted"/>
<accession>A0A803QRB4</accession>
<dbReference type="Proteomes" id="UP000596661">
    <property type="component" value="Unassembled WGS sequence"/>
</dbReference>
<keyword evidence="2" id="KW-1185">Reference proteome</keyword>
<dbReference type="GO" id="GO:0003676">
    <property type="term" value="F:nucleic acid binding"/>
    <property type="evidence" value="ECO:0007669"/>
    <property type="project" value="InterPro"/>
</dbReference>
<dbReference type="Gramene" id="evm.model.ctgX1.1">
    <property type="protein sequence ID" value="cds.evm.model.ctgX1.1"/>
    <property type="gene ID" value="evm.TU.ctgX1.1"/>
</dbReference>
<reference evidence="1" key="1">
    <citation type="submission" date="2021-03" db="UniProtKB">
        <authorList>
            <consortium name="EnsemblPlants"/>
        </authorList>
    </citation>
    <scope>IDENTIFICATION</scope>
</reference>
<organism evidence="1 2">
    <name type="scientific">Cannabis sativa</name>
    <name type="common">Hemp</name>
    <name type="synonym">Marijuana</name>
    <dbReference type="NCBI Taxonomy" id="3483"/>
    <lineage>
        <taxon>Eukaryota</taxon>
        <taxon>Viridiplantae</taxon>
        <taxon>Streptophyta</taxon>
        <taxon>Embryophyta</taxon>
        <taxon>Tracheophyta</taxon>
        <taxon>Spermatophyta</taxon>
        <taxon>Magnoliopsida</taxon>
        <taxon>eudicotyledons</taxon>
        <taxon>Gunneridae</taxon>
        <taxon>Pentapetalae</taxon>
        <taxon>rosids</taxon>
        <taxon>fabids</taxon>
        <taxon>Rosales</taxon>
        <taxon>Cannabaceae</taxon>
        <taxon>Cannabis</taxon>
    </lineage>
</organism>
<name>A0A803QRB4_CANSA</name>
<dbReference type="InterPro" id="IPR012337">
    <property type="entry name" value="RNaseH-like_sf"/>
</dbReference>
<evidence type="ECO:0000313" key="1">
    <source>
        <dbReference type="EnsemblPlants" id="cds.evm.model.ctgX1.1"/>
    </source>
</evidence>
<dbReference type="AlphaFoldDB" id="A0A803QRB4"/>